<gene>
    <name evidence="1" type="ORF">BO88DRAFT_481748</name>
</gene>
<reference evidence="1" key="1">
    <citation type="submission" date="2016-12" db="EMBL/GenBank/DDBJ databases">
        <title>The genomes of Aspergillus section Nigri reveals drivers in fungal speciation.</title>
        <authorList>
            <consortium name="DOE Joint Genome Institute"/>
            <person name="Vesth T.C."/>
            <person name="Nybo J."/>
            <person name="Theobald S."/>
            <person name="Brandl J."/>
            <person name="Frisvad J.C."/>
            <person name="Nielsen K.F."/>
            <person name="Lyhne E.K."/>
            <person name="Kogle M.E."/>
            <person name="Kuo A."/>
            <person name="Riley R."/>
            <person name="Clum A."/>
            <person name="Nolan M."/>
            <person name="Lipzen A."/>
            <person name="Salamov A."/>
            <person name="Henrissat B."/>
            <person name="Wiebenga A."/>
            <person name="De Vries R.P."/>
            <person name="Grigoriev I.V."/>
            <person name="Mortensen U.H."/>
            <person name="Andersen M.R."/>
            <person name="Baker S.E."/>
        </authorList>
    </citation>
    <scope>NUCLEOTIDE SEQUENCE [LARGE SCALE GENOMIC DNA]</scope>
    <source>
        <strain evidence="1">CBS 113365</strain>
    </source>
</reference>
<keyword evidence="2" id="KW-1185">Reference proteome</keyword>
<evidence type="ECO:0000313" key="2">
    <source>
        <dbReference type="Proteomes" id="UP000248405"/>
    </source>
</evidence>
<organism evidence="1 2">
    <name type="scientific">Aspergillus vadensis (strain CBS 113365 / IMI 142717 / IBT 24658)</name>
    <dbReference type="NCBI Taxonomy" id="1448311"/>
    <lineage>
        <taxon>Eukaryota</taxon>
        <taxon>Fungi</taxon>
        <taxon>Dikarya</taxon>
        <taxon>Ascomycota</taxon>
        <taxon>Pezizomycotina</taxon>
        <taxon>Eurotiomycetes</taxon>
        <taxon>Eurotiomycetidae</taxon>
        <taxon>Eurotiales</taxon>
        <taxon>Aspergillaceae</taxon>
        <taxon>Aspergillus</taxon>
        <taxon>Aspergillus subgen. Circumdati</taxon>
    </lineage>
</organism>
<evidence type="ECO:0000313" key="1">
    <source>
        <dbReference type="EMBL" id="PYH70131.1"/>
    </source>
</evidence>
<sequence length="938" mass="104706">MPADPLPDPDTVQYPLVDSQLLLSVSEDSHSPETSIKTPYAFYVEQFSLSGDLKTENEDDPPRNRFCIFTSELSGAEVIPSACNVDISGKAGDEDHPDGYDGGDLQIYAEHIDPPAVEKLLLYSDGGAGLNRGPVTDQEVGPAGGNGGNGGKITVIVSSIFQEVFEVSVQLYEKLQDKKLVWPRDLQSDAALLVSLVNQKEIEQAVKLPDSVKTKESMLKTSRDMMQTDIFKLFINLQAARDNQTGNIQQHMSVHGGSYGTGGMGTKSRGPSGAPGKVEVLPRVYRLDEKDKVLNGDVCFAHPTQCRMLLDMGNLLWFCGSEEDKARASIIFNRLARRLAFLGVSEEEANISQTKLAQAYRDAEPSLYILSNGETTQEPISFNLLRGIKNEAEANQISLLSGNNTYGESQEDVPRGSFKFYEGATRPMIETLEKAENTYLTFLRGEMDAQQKKEAIRDRQRDCTFRKSLVDDQIKEERNDLTDNFDRIQVSNQSIKPAKESLLREFKMVEDKINLPTSVSFEDLMSALSQIISVNGSAPMVILQGANLANKSLTKLESDSGVKVDRSHLLREVKDMSGTIDGLGEGFKILKDGGVDFDDPGATKLCVIAAEMEELLGEFHNVLGDDTVNEVKKRFDDYIVFLEIVQQRNSAVMGYTKAVTLLIKCQTELDSLTAEQSDISRKQYDELGADHPTMTAFMKKLYTDSIHTTQNWLHKMQLAYQFIALDKENYIGKAMEGFKFSQFNASTLENVYSKLSTQYSLYKETMGQNPQTYKELPYNIPDRYVQSIKMGGRDGVARTIPIPVLPPIGTPNPFDGMIDIRLLKVRVFLLGAKTHKGYLDITIKHQGTETILNRDHIKFEFQHAPLFVRFKYNMKNPHYPDHDTVDGDIGSATDETYSKVGPFTNWTIQILPEHNPGLDLSEVTAARFEFCFNFYATA</sequence>
<name>A0A319BDF9_ASPVC</name>
<evidence type="ECO:0008006" key="3">
    <source>
        <dbReference type="Google" id="ProtNLM"/>
    </source>
</evidence>
<dbReference type="EMBL" id="KZ821622">
    <property type="protein sequence ID" value="PYH70131.1"/>
    <property type="molecule type" value="Genomic_DNA"/>
</dbReference>
<dbReference type="OrthoDB" id="10016792at2759"/>
<proteinExistence type="predicted"/>
<dbReference type="GeneID" id="37216788"/>
<accession>A0A319BDF9</accession>
<dbReference type="AlphaFoldDB" id="A0A319BDF9"/>
<protein>
    <recommendedName>
        <fullName evidence="3">Serine protein kinase</fullName>
    </recommendedName>
</protein>
<dbReference type="Proteomes" id="UP000248405">
    <property type="component" value="Unassembled WGS sequence"/>
</dbReference>
<dbReference type="RefSeq" id="XP_025563925.1">
    <property type="nucleotide sequence ID" value="XM_025712196.1"/>
</dbReference>